<protein>
    <recommendedName>
        <fullName evidence="5">Dual-action ribosomal maturation protein DarP</fullName>
    </recommendedName>
    <alternativeName>
        <fullName evidence="5">Large ribosomal subunit assembly factor DarP</fullName>
    </alternativeName>
</protein>
<evidence type="ECO:0000256" key="4">
    <source>
        <dbReference type="ARBA" id="ARBA00022884"/>
    </source>
</evidence>
<dbReference type="Proteomes" id="UP000472676">
    <property type="component" value="Unassembled WGS sequence"/>
</dbReference>
<keyword evidence="2 5" id="KW-0690">Ribosome biogenesis</keyword>
<dbReference type="InterPro" id="IPR023153">
    <property type="entry name" value="DarP_sf"/>
</dbReference>
<reference evidence="6 7" key="1">
    <citation type="journal article" date="2014" name="Int. J. Syst. Evol. Microbiol.">
        <title>Solimonas terrae sp. nov., isolated from soil.</title>
        <authorList>
            <person name="Kim S.J."/>
            <person name="Moon J.Y."/>
            <person name="Weon H.Y."/>
            <person name="Ahn J.H."/>
            <person name="Chen W.M."/>
            <person name="Kwon S.W."/>
        </authorList>
    </citation>
    <scope>NUCLEOTIDE SEQUENCE [LARGE SCALE GENOMIC DNA]</scope>
    <source>
        <strain evidence="6 7">KIS83-12</strain>
    </source>
</reference>
<comment type="similarity">
    <text evidence="5">Belongs to the DarP family.</text>
</comment>
<evidence type="ECO:0000313" key="7">
    <source>
        <dbReference type="Proteomes" id="UP000472676"/>
    </source>
</evidence>
<keyword evidence="3 5" id="KW-0699">rRNA-binding</keyword>
<comment type="caution">
    <text evidence="6">The sequence shown here is derived from an EMBL/GenBank/DDBJ whole genome shotgun (WGS) entry which is preliminary data.</text>
</comment>
<keyword evidence="7" id="KW-1185">Reference proteome</keyword>
<dbReference type="GO" id="GO:0019843">
    <property type="term" value="F:rRNA binding"/>
    <property type="evidence" value="ECO:0007669"/>
    <property type="project" value="UniProtKB-UniRule"/>
</dbReference>
<name>A0A6M2BSI3_9GAMM</name>
<keyword evidence="1 5" id="KW-0963">Cytoplasm</keyword>
<comment type="subcellular location">
    <subcellularLocation>
        <location evidence="5">Cytoplasm</location>
    </subcellularLocation>
    <text evidence="5">Associates with late stage pre-50S ribosomal subunits.</text>
</comment>
<dbReference type="Pfam" id="PF04751">
    <property type="entry name" value="DarP"/>
    <property type="match status" value="1"/>
</dbReference>
<keyword evidence="4 5" id="KW-0694">RNA-binding</keyword>
<dbReference type="HAMAP" id="MF_00765">
    <property type="entry name" value="DarP"/>
    <property type="match status" value="1"/>
</dbReference>
<organism evidence="6 7">
    <name type="scientific">Solimonas terrae</name>
    <dbReference type="NCBI Taxonomy" id="1396819"/>
    <lineage>
        <taxon>Bacteria</taxon>
        <taxon>Pseudomonadati</taxon>
        <taxon>Pseudomonadota</taxon>
        <taxon>Gammaproteobacteria</taxon>
        <taxon>Nevskiales</taxon>
        <taxon>Nevskiaceae</taxon>
        <taxon>Solimonas</taxon>
    </lineage>
</organism>
<dbReference type="GO" id="GO:0005829">
    <property type="term" value="C:cytosol"/>
    <property type="evidence" value="ECO:0007669"/>
    <property type="project" value="TreeGrafter"/>
</dbReference>
<gene>
    <name evidence="5" type="primary">darP</name>
    <name evidence="6" type="ORF">G7Y85_09275</name>
</gene>
<sequence>MAKPPPLEFEFDGPSKSHLKREAQELLTIGNDLLALPDAQLDIIDMDERLRDGLRTWRKISSHEARRRQGQYVGKILRESDPEALRVAIAAYWRSRERAQQDAERWRDRLLADDAAVTEWIALHPQVVIQPLRTLIRNARRERAAIEAAAAEHPDAAPAKNTSPYFRELLIAVRTTLHDAAKAKDE</sequence>
<dbReference type="GO" id="GO:1902626">
    <property type="term" value="P:assembly of large subunit precursor of preribosome"/>
    <property type="evidence" value="ECO:0007669"/>
    <property type="project" value="UniProtKB-UniRule"/>
</dbReference>
<evidence type="ECO:0000313" key="6">
    <source>
        <dbReference type="EMBL" id="NGY04957.1"/>
    </source>
</evidence>
<dbReference type="AlphaFoldDB" id="A0A6M2BSI3"/>
<evidence type="ECO:0000256" key="5">
    <source>
        <dbReference type="HAMAP-Rule" id="MF_00765"/>
    </source>
</evidence>
<proteinExistence type="inferred from homology"/>
<dbReference type="NCBIfam" id="NF003593">
    <property type="entry name" value="PRK05255.1-1"/>
    <property type="match status" value="1"/>
</dbReference>
<evidence type="ECO:0000256" key="1">
    <source>
        <dbReference type="ARBA" id="ARBA00022490"/>
    </source>
</evidence>
<dbReference type="SUPFAM" id="SSF158710">
    <property type="entry name" value="PSPTO4464-like"/>
    <property type="match status" value="1"/>
</dbReference>
<accession>A0A6M2BSI3</accession>
<dbReference type="PANTHER" id="PTHR38101">
    <property type="entry name" value="UPF0307 PROTEIN YJGA"/>
    <property type="match status" value="1"/>
</dbReference>
<dbReference type="EMBL" id="JAAMOW010000004">
    <property type="protein sequence ID" value="NGY04957.1"/>
    <property type="molecule type" value="Genomic_DNA"/>
</dbReference>
<dbReference type="Gene3D" id="1.10.60.30">
    <property type="entry name" value="PSPTO4464-like domains"/>
    <property type="match status" value="2"/>
</dbReference>
<dbReference type="CDD" id="cd16331">
    <property type="entry name" value="YjgA-like"/>
    <property type="match status" value="1"/>
</dbReference>
<evidence type="ECO:0000256" key="3">
    <source>
        <dbReference type="ARBA" id="ARBA00022730"/>
    </source>
</evidence>
<dbReference type="PANTHER" id="PTHR38101:SF1">
    <property type="entry name" value="UPF0307 PROTEIN YJGA"/>
    <property type="match status" value="1"/>
</dbReference>
<dbReference type="InterPro" id="IPR006839">
    <property type="entry name" value="DarP"/>
</dbReference>
<dbReference type="RefSeq" id="WP_166255347.1">
    <property type="nucleotide sequence ID" value="NZ_JAAMOW010000004.1"/>
</dbReference>
<comment type="function">
    <text evidence="5">Member of a network of 50S ribosomal subunit biogenesis factors which assembles along the 30S-50S interface, preventing incorrect 23S rRNA structures from forming. Promotes peptidyl transferase center (PTC) maturation.</text>
</comment>
<dbReference type="GO" id="GO:0043022">
    <property type="term" value="F:ribosome binding"/>
    <property type="evidence" value="ECO:0007669"/>
    <property type="project" value="UniProtKB-UniRule"/>
</dbReference>
<evidence type="ECO:0000256" key="2">
    <source>
        <dbReference type="ARBA" id="ARBA00022517"/>
    </source>
</evidence>